<name>A0ABT3NQ65_9PROT</name>
<sequence>MIAGPLPVAIIGAGPIGLAAAAQLLERGLEPLVLEAGAEIAASVRAWAHVRMFSPWRFNMDAAARRLLEATGRAAPDLDHFPTGGELVGHYLAPLAATPALHDRIRTGVRVIGVARSDHGRLYDGTHRNEAPFVLHAETGNGIEAIGARAVIDCSGTWTAPNPAGAHGIPAPGEAENGDRIAHGIPDILGSERARYSGRTTLVLGAGHSAMNAVLDLASLAREAPGTRILWAFRRPLAAVNFGGGARDGLAERGALGARAQSLVESGAVTALAPFLIDRIAAEGDALLVTGRQGERAAAVRADRIVVAAGFRPDLSFLREVRLALDPAVEAPPALAPLIDPNLHSCGTVRPHGEAELRHPEAGFYIAGMKSYGRAPTFLLATGHEQVRSIAAFLAGDVEAARRVELVLPETGVCSTDRVVGPLAASRECCGPAVQTPMPGAVSACCSNPPAPELRSP</sequence>
<accession>A0ABT3NQ65</accession>
<dbReference type="Pfam" id="PF13738">
    <property type="entry name" value="Pyr_redox_3"/>
    <property type="match status" value="1"/>
</dbReference>
<comment type="caution">
    <text evidence="2">The sequence shown here is derived from an EMBL/GenBank/DDBJ whole genome shotgun (WGS) entry which is preliminary data.</text>
</comment>
<dbReference type="RefSeq" id="WP_301587612.1">
    <property type="nucleotide sequence ID" value="NZ_JAPFQI010000001.1"/>
</dbReference>
<dbReference type="InterPro" id="IPR036188">
    <property type="entry name" value="FAD/NAD-bd_sf"/>
</dbReference>
<evidence type="ECO:0000256" key="1">
    <source>
        <dbReference type="ARBA" id="ARBA00023002"/>
    </source>
</evidence>
<dbReference type="PRINTS" id="PR00368">
    <property type="entry name" value="FADPNR"/>
</dbReference>
<organism evidence="2 3">
    <name type="scientific">Sabulicella glaciei</name>
    <dbReference type="NCBI Taxonomy" id="2984948"/>
    <lineage>
        <taxon>Bacteria</taxon>
        <taxon>Pseudomonadati</taxon>
        <taxon>Pseudomonadota</taxon>
        <taxon>Alphaproteobacteria</taxon>
        <taxon>Acetobacterales</taxon>
        <taxon>Acetobacteraceae</taxon>
        <taxon>Sabulicella</taxon>
    </lineage>
</organism>
<protein>
    <submittedName>
        <fullName evidence="2">NAD(P)-binding domain-containing protein</fullName>
    </submittedName>
</protein>
<dbReference type="InterPro" id="IPR050982">
    <property type="entry name" value="Auxin_biosynth/cation_transpt"/>
</dbReference>
<proteinExistence type="predicted"/>
<reference evidence="2 3" key="1">
    <citation type="submission" date="2022-10" db="EMBL/GenBank/DDBJ databases">
        <title>Roseococcus glaciei nov., sp. nov., isolated from glacier.</title>
        <authorList>
            <person name="Liu Q."/>
            <person name="Xin Y.-H."/>
        </authorList>
    </citation>
    <scope>NUCLEOTIDE SEQUENCE [LARGE SCALE GENOMIC DNA]</scope>
    <source>
        <strain evidence="2 3">MDT2-1-1</strain>
    </source>
</reference>
<keyword evidence="1" id="KW-0560">Oxidoreductase</keyword>
<dbReference type="SUPFAM" id="SSF51905">
    <property type="entry name" value="FAD/NAD(P)-binding domain"/>
    <property type="match status" value="2"/>
</dbReference>
<evidence type="ECO:0000313" key="3">
    <source>
        <dbReference type="Proteomes" id="UP001526430"/>
    </source>
</evidence>
<dbReference type="Gene3D" id="3.50.50.60">
    <property type="entry name" value="FAD/NAD(P)-binding domain"/>
    <property type="match status" value="1"/>
</dbReference>
<gene>
    <name evidence="2" type="ORF">OF850_00050</name>
</gene>
<evidence type="ECO:0000313" key="2">
    <source>
        <dbReference type="EMBL" id="MCW8084008.1"/>
    </source>
</evidence>
<dbReference type="PRINTS" id="PR00411">
    <property type="entry name" value="PNDRDTASEI"/>
</dbReference>
<dbReference type="Proteomes" id="UP001526430">
    <property type="component" value="Unassembled WGS sequence"/>
</dbReference>
<dbReference type="PANTHER" id="PTHR43539:SF78">
    <property type="entry name" value="FLAVIN-CONTAINING MONOOXYGENASE"/>
    <property type="match status" value="1"/>
</dbReference>
<dbReference type="PANTHER" id="PTHR43539">
    <property type="entry name" value="FLAVIN-BINDING MONOOXYGENASE-LIKE PROTEIN (AFU_ORTHOLOGUE AFUA_4G09220)"/>
    <property type="match status" value="1"/>
</dbReference>
<dbReference type="EMBL" id="JAPFQI010000001">
    <property type="protein sequence ID" value="MCW8084008.1"/>
    <property type="molecule type" value="Genomic_DNA"/>
</dbReference>
<keyword evidence="3" id="KW-1185">Reference proteome</keyword>